<evidence type="ECO:0000313" key="3">
    <source>
        <dbReference type="Proteomes" id="UP000494206"/>
    </source>
</evidence>
<gene>
    <name evidence="2" type="ORF">CBOVIS_LOCUS12047</name>
</gene>
<evidence type="ECO:0000259" key="1">
    <source>
        <dbReference type="SMART" id="SM01190"/>
    </source>
</evidence>
<name>A0A8S1FEN1_9PELO</name>
<dbReference type="InterPro" id="IPR009038">
    <property type="entry name" value="GOLD_dom"/>
</dbReference>
<sequence>MLLLSIFCIGFANGLTTKSRIGDDSQVGRIVTFVVESKLTCFYEPLDAGMNLVLSMRPTYATNFPMQFRLTSPSGDFSDWANGNEEADMEHNATETGDYEICLYSPRPIKVNLMIQFHDPVKVESSIKKYVDGKHLSAEIHNSVMTSTNCIYKIYYSLKFYNQMVVRDEALQIKNSDYIQNYSIVFCIFSILISLSQRGSFLIRKEDIDDDSDEIKCIWSVENHFLIVKWVPVNGGYQVTNRVRFNFDFVEIVYNLYNSERPEKYLIIDSLDQHEHRGFIKIAKISANDRNNLFTAH</sequence>
<reference evidence="2 3" key="1">
    <citation type="submission" date="2020-04" db="EMBL/GenBank/DDBJ databases">
        <authorList>
            <person name="Laetsch R D."/>
            <person name="Stevens L."/>
            <person name="Kumar S."/>
            <person name="Blaxter L. M."/>
        </authorList>
    </citation>
    <scope>NUCLEOTIDE SEQUENCE [LARGE SCALE GENOMIC DNA]</scope>
</reference>
<dbReference type="OrthoDB" id="10037706at2759"/>
<keyword evidence="3" id="KW-1185">Reference proteome</keyword>
<dbReference type="SMART" id="SM01190">
    <property type="entry name" value="EMP24_GP25L"/>
    <property type="match status" value="1"/>
</dbReference>
<organism evidence="2 3">
    <name type="scientific">Caenorhabditis bovis</name>
    <dbReference type="NCBI Taxonomy" id="2654633"/>
    <lineage>
        <taxon>Eukaryota</taxon>
        <taxon>Metazoa</taxon>
        <taxon>Ecdysozoa</taxon>
        <taxon>Nematoda</taxon>
        <taxon>Chromadorea</taxon>
        <taxon>Rhabditida</taxon>
        <taxon>Rhabditina</taxon>
        <taxon>Rhabditomorpha</taxon>
        <taxon>Rhabditoidea</taxon>
        <taxon>Rhabditidae</taxon>
        <taxon>Peloderinae</taxon>
        <taxon>Caenorhabditis</taxon>
    </lineage>
</organism>
<protein>
    <recommendedName>
        <fullName evidence="1">GOLD domain-containing protein</fullName>
    </recommendedName>
</protein>
<dbReference type="Pfam" id="PF01105">
    <property type="entry name" value="EMP24_GP25L"/>
    <property type="match status" value="1"/>
</dbReference>
<comment type="caution">
    <text evidence="2">The sequence shown here is derived from an EMBL/GenBank/DDBJ whole genome shotgun (WGS) entry which is preliminary data.</text>
</comment>
<accession>A0A8S1FEN1</accession>
<dbReference type="EMBL" id="CADEPM010000011">
    <property type="protein sequence ID" value="CAB3410529.1"/>
    <property type="molecule type" value="Genomic_DNA"/>
</dbReference>
<proteinExistence type="predicted"/>
<dbReference type="AlphaFoldDB" id="A0A8S1FEN1"/>
<evidence type="ECO:0000313" key="2">
    <source>
        <dbReference type="EMBL" id="CAB3410529.1"/>
    </source>
</evidence>
<dbReference type="Proteomes" id="UP000494206">
    <property type="component" value="Unassembled WGS sequence"/>
</dbReference>
<feature type="domain" description="GOLD" evidence="1">
    <location>
        <begin position="30"/>
        <end position="202"/>
    </location>
</feature>